<dbReference type="PATRIC" id="fig|1618436.3.peg.232"/>
<comment type="caution">
    <text evidence="3">The sequence shown here is derived from an EMBL/GenBank/DDBJ whole genome shotgun (WGS) entry which is preliminary data.</text>
</comment>
<reference evidence="3 4" key="1">
    <citation type="journal article" date="2015" name="Nature">
        <title>rRNA introns, odd ribosomes, and small enigmatic genomes across a large radiation of phyla.</title>
        <authorList>
            <person name="Brown C.T."/>
            <person name="Hug L.A."/>
            <person name="Thomas B.C."/>
            <person name="Sharon I."/>
            <person name="Castelle C.J."/>
            <person name="Singh A."/>
            <person name="Wilkins M.J."/>
            <person name="Williams K.H."/>
            <person name="Banfield J.F."/>
        </authorList>
    </citation>
    <scope>NUCLEOTIDE SEQUENCE [LARGE SCALE GENOMIC DNA]</scope>
</reference>
<dbReference type="STRING" id="1618436.UV59_C0004G0026"/>
<dbReference type="EMBL" id="LCFB01000004">
    <property type="protein sequence ID" value="KKS85878.1"/>
    <property type="molecule type" value="Genomic_DNA"/>
</dbReference>
<dbReference type="Pfam" id="PF01370">
    <property type="entry name" value="Epimerase"/>
    <property type="match status" value="2"/>
</dbReference>
<dbReference type="InterPro" id="IPR036291">
    <property type="entry name" value="NAD(P)-bd_dom_sf"/>
</dbReference>
<protein>
    <submittedName>
        <fullName evidence="3">UDP-glucose 4-epimerase</fullName>
    </submittedName>
</protein>
<evidence type="ECO:0000259" key="2">
    <source>
        <dbReference type="Pfam" id="PF01370"/>
    </source>
</evidence>
<dbReference type="PANTHER" id="PTHR43000">
    <property type="entry name" value="DTDP-D-GLUCOSE 4,6-DEHYDRATASE-RELATED"/>
    <property type="match status" value="1"/>
</dbReference>
<dbReference type="AlphaFoldDB" id="A0A0G1FG99"/>
<proteinExistence type="inferred from homology"/>
<feature type="domain" description="NAD-dependent epimerase/dehydratase" evidence="2">
    <location>
        <begin position="172"/>
        <end position="284"/>
    </location>
</feature>
<accession>A0A0G1FG99</accession>
<gene>
    <name evidence="3" type="ORF">UV59_C0004G0026</name>
</gene>
<name>A0A0G1FG99_9BACT</name>
<evidence type="ECO:0000313" key="3">
    <source>
        <dbReference type="EMBL" id="KKS85878.1"/>
    </source>
</evidence>
<evidence type="ECO:0000313" key="4">
    <source>
        <dbReference type="Proteomes" id="UP000034543"/>
    </source>
</evidence>
<comment type="similarity">
    <text evidence="1">Belongs to the NAD(P)-dependent epimerase/dehydratase family.</text>
</comment>
<feature type="domain" description="NAD-dependent epimerase/dehydratase" evidence="2">
    <location>
        <begin position="6"/>
        <end position="133"/>
    </location>
</feature>
<dbReference type="Gene3D" id="3.40.50.720">
    <property type="entry name" value="NAD(P)-binding Rossmann-like Domain"/>
    <property type="match status" value="1"/>
</dbReference>
<dbReference type="InterPro" id="IPR001509">
    <property type="entry name" value="Epimerase_deHydtase"/>
</dbReference>
<dbReference type="Proteomes" id="UP000034543">
    <property type="component" value="Unassembled WGS sequence"/>
</dbReference>
<dbReference type="PRINTS" id="PR01713">
    <property type="entry name" value="NUCEPIMERASE"/>
</dbReference>
<sequence>MNYNRILITGGAGFIGSHLTDYLLEKGYTVRILDNLHPQIHLNSEPPKYLNPKAELIVGDVTKRSDWQRALVNINAVVHLAAAVGVGQSMYQIERYVRDNCLGTALFLDILANEKHSIKKMLVASSMTAYGEGMYACPKCKLKQQPGIRDVNNLKQNIWEPLCHKCKTQLKPIPTPETTPLTSPSVYSITKKAQEELFLAIGKAYQIPSVALRLFNAFGTRQSLSNPYCGVAAIFLSRVKNNQPPLLNEDGLQTRDFVHVRDIARAITLCLENEQANYEVFNVGSGIPVPIVELARVCLTLYNSSIQPEITGKFRSFDIRHCFADISKLKRLGWQPAISFAQGMQEIYEWSKTEVAVDLVQKAMQELNNRQLQG</sequence>
<evidence type="ECO:0000256" key="1">
    <source>
        <dbReference type="ARBA" id="ARBA00007637"/>
    </source>
</evidence>
<dbReference type="SUPFAM" id="SSF51735">
    <property type="entry name" value="NAD(P)-binding Rossmann-fold domains"/>
    <property type="match status" value="1"/>
</dbReference>
<organism evidence="3 4">
    <name type="scientific">Candidatus Gottesmanbacteria bacterium GW2011_GWA1_43_11</name>
    <dbReference type="NCBI Taxonomy" id="1618436"/>
    <lineage>
        <taxon>Bacteria</taxon>
        <taxon>Candidatus Gottesmaniibacteriota</taxon>
    </lineage>
</organism>